<dbReference type="AlphaFoldDB" id="A0ABD2Z8P3"/>
<reference evidence="2 3" key="1">
    <citation type="submission" date="2024-11" db="EMBL/GenBank/DDBJ databases">
        <title>A near-complete genome assembly of Cinchona calisaya.</title>
        <authorList>
            <person name="Lian D.C."/>
            <person name="Zhao X.W."/>
            <person name="Wei L."/>
        </authorList>
    </citation>
    <scope>NUCLEOTIDE SEQUENCE [LARGE SCALE GENOMIC DNA]</scope>
    <source>
        <tissue evidence="2">Nenye</tissue>
    </source>
</reference>
<protein>
    <recommendedName>
        <fullName evidence="1">Retrovirus-related Pol polyprotein from transposon TNT 1-94-like beta-barrel domain-containing protein</fullName>
    </recommendedName>
</protein>
<evidence type="ECO:0000313" key="3">
    <source>
        <dbReference type="Proteomes" id="UP001630127"/>
    </source>
</evidence>
<dbReference type="Pfam" id="PF22936">
    <property type="entry name" value="Pol_BBD"/>
    <property type="match status" value="1"/>
</dbReference>
<name>A0ABD2Z8P3_9GENT</name>
<keyword evidence="3" id="KW-1185">Reference proteome</keyword>
<dbReference type="EMBL" id="JBJUIK010000011">
    <property type="protein sequence ID" value="KAL3514113.1"/>
    <property type="molecule type" value="Genomic_DNA"/>
</dbReference>
<feature type="domain" description="Retrovirus-related Pol polyprotein from transposon TNT 1-94-like beta-barrel" evidence="1">
    <location>
        <begin position="48"/>
        <end position="80"/>
    </location>
</feature>
<gene>
    <name evidence="2" type="ORF">ACH5RR_026830</name>
</gene>
<evidence type="ECO:0000313" key="2">
    <source>
        <dbReference type="EMBL" id="KAL3514113.1"/>
    </source>
</evidence>
<dbReference type="Proteomes" id="UP001630127">
    <property type="component" value="Unassembled WGS sequence"/>
</dbReference>
<accession>A0ABD2Z8P3</accession>
<dbReference type="PANTHER" id="PTHR45835:SF99">
    <property type="entry name" value="CHROMO DOMAIN-CONTAINING PROTEIN-RELATED"/>
    <property type="match status" value="1"/>
</dbReference>
<sequence length="257" mass="28752">MTKIEGIKGHKAIKDGAMIIATNVVKKGITSNFTGQNQLKVMLPHPLKRYNSHQVKLQHVYHVPGMKKNLLSVSQLIASGNFVLFGPDEVRVCQNKKITGTPIMQEKRMETVYVMSAQEAFVDKARKNETADFWHARLGHVKSFILGCDVCQKNKYETMASHGLLHPLSIPEYIWLDISMDFIDSLPNSAGKTAIFVAVYRLNKAAHFMGLAHPYTAQSIAQTYLDNVFKLHDFCTTPEDKGVSTGAIDMKEAESEK</sequence>
<dbReference type="InterPro" id="IPR054722">
    <property type="entry name" value="PolX-like_BBD"/>
</dbReference>
<organism evidence="2 3">
    <name type="scientific">Cinchona calisaya</name>
    <dbReference type="NCBI Taxonomy" id="153742"/>
    <lineage>
        <taxon>Eukaryota</taxon>
        <taxon>Viridiplantae</taxon>
        <taxon>Streptophyta</taxon>
        <taxon>Embryophyta</taxon>
        <taxon>Tracheophyta</taxon>
        <taxon>Spermatophyta</taxon>
        <taxon>Magnoliopsida</taxon>
        <taxon>eudicotyledons</taxon>
        <taxon>Gunneridae</taxon>
        <taxon>Pentapetalae</taxon>
        <taxon>asterids</taxon>
        <taxon>lamiids</taxon>
        <taxon>Gentianales</taxon>
        <taxon>Rubiaceae</taxon>
        <taxon>Cinchonoideae</taxon>
        <taxon>Cinchoneae</taxon>
        <taxon>Cinchona</taxon>
    </lineage>
</organism>
<proteinExistence type="predicted"/>
<comment type="caution">
    <text evidence="2">The sequence shown here is derived from an EMBL/GenBank/DDBJ whole genome shotgun (WGS) entry which is preliminary data.</text>
</comment>
<dbReference type="PANTHER" id="PTHR45835">
    <property type="entry name" value="YALI0A06105P"/>
    <property type="match status" value="1"/>
</dbReference>
<evidence type="ECO:0000259" key="1">
    <source>
        <dbReference type="Pfam" id="PF22936"/>
    </source>
</evidence>